<dbReference type="Proteomes" id="UP001141259">
    <property type="component" value="Unassembled WGS sequence"/>
</dbReference>
<dbReference type="RefSeq" id="WP_259621112.1">
    <property type="nucleotide sequence ID" value="NZ_JANYMP010000001.1"/>
</dbReference>
<dbReference type="SUPFAM" id="SSF56601">
    <property type="entry name" value="beta-lactamase/transpeptidase-like"/>
    <property type="match status" value="1"/>
</dbReference>
<keyword evidence="3" id="KW-1185">Reference proteome</keyword>
<dbReference type="InterPro" id="IPR012338">
    <property type="entry name" value="Beta-lactam/transpept-like"/>
</dbReference>
<dbReference type="InterPro" id="IPR001466">
    <property type="entry name" value="Beta-lactam-related"/>
</dbReference>
<proteinExistence type="predicted"/>
<name>A0A9X2VF95_9PSEU</name>
<gene>
    <name evidence="2" type="ORF">NZH93_01950</name>
</gene>
<comment type="caution">
    <text evidence="2">The sequence shown here is derived from an EMBL/GenBank/DDBJ whole genome shotgun (WGS) entry which is preliminary data.</text>
</comment>
<feature type="domain" description="Beta-lactamase-related" evidence="1">
    <location>
        <begin position="8"/>
        <end position="324"/>
    </location>
</feature>
<evidence type="ECO:0000259" key="1">
    <source>
        <dbReference type="Pfam" id="PF00144"/>
    </source>
</evidence>
<dbReference type="Gene3D" id="3.40.710.10">
    <property type="entry name" value="DD-peptidase/beta-lactamase superfamily"/>
    <property type="match status" value="1"/>
</dbReference>
<dbReference type="EMBL" id="JANYMP010000001">
    <property type="protein sequence ID" value="MCS7475600.1"/>
    <property type="molecule type" value="Genomic_DNA"/>
</dbReference>
<evidence type="ECO:0000313" key="2">
    <source>
        <dbReference type="EMBL" id="MCS7475600.1"/>
    </source>
</evidence>
<dbReference type="AlphaFoldDB" id="A0A9X2VF95"/>
<accession>A0A9X2VF95</accession>
<protein>
    <submittedName>
        <fullName evidence="2">Beta-lactamase family protein</fullName>
    </submittedName>
</protein>
<organism evidence="2 3">
    <name type="scientific">Umezawaea endophytica</name>
    <dbReference type="NCBI Taxonomy" id="1654476"/>
    <lineage>
        <taxon>Bacteria</taxon>
        <taxon>Bacillati</taxon>
        <taxon>Actinomycetota</taxon>
        <taxon>Actinomycetes</taxon>
        <taxon>Pseudonocardiales</taxon>
        <taxon>Pseudonocardiaceae</taxon>
        <taxon>Umezawaea</taxon>
    </lineage>
</organism>
<evidence type="ECO:0000313" key="3">
    <source>
        <dbReference type="Proteomes" id="UP001141259"/>
    </source>
</evidence>
<dbReference type="InterPro" id="IPR050491">
    <property type="entry name" value="AmpC-like"/>
</dbReference>
<dbReference type="Pfam" id="PF00144">
    <property type="entry name" value="Beta-lactamase"/>
    <property type="match status" value="1"/>
</dbReference>
<dbReference type="PANTHER" id="PTHR46825:SF9">
    <property type="entry name" value="BETA-LACTAMASE-RELATED DOMAIN-CONTAINING PROTEIN"/>
    <property type="match status" value="1"/>
</dbReference>
<sequence>MEGLHRALERSARENDVPGAQLVVWHGGDASEFEFGEERHGTGRAVARDSKVPIGSITKAFTATLLMVLVSDGDVELDEPVAEYLPEVRQARGGIADLLTARHLLSHTGGLHSEVTASPDGRSPLAASLLDVVQAPGAGFSYSNAGYALIGRLIEVATGMTWSEAVQTILLKPLGINLGFIAGADPVLPAAPSTASGHTVNRALRLVRPVEQELMSVEAPAGGLAASAADLVELAKMHLRPRHGGSDHGLVTPDHLAEMRRPVPGAEPFGLADGWGLGFALFRGGGTRWLGHDGTADGTSCHLRLDPESGTVVALTANSATGSALWRELLPELRSAGVDIDEPSATIDAEPRTAIPRECTGTYVNGDIAYSVVVRDDELHLVVDDEPAARLAVHDGFVFSVTDLANGATGNPGRFLRDPRSGRIDRIQIGGRVAGRQRNGREVA</sequence>
<dbReference type="PANTHER" id="PTHR46825">
    <property type="entry name" value="D-ALANYL-D-ALANINE-CARBOXYPEPTIDASE/ENDOPEPTIDASE AMPH"/>
    <property type="match status" value="1"/>
</dbReference>
<reference evidence="2" key="1">
    <citation type="submission" date="2022-08" db="EMBL/GenBank/DDBJ databases">
        <authorList>
            <person name="Tistechok S."/>
            <person name="Samborskyy M."/>
            <person name="Roman I."/>
        </authorList>
    </citation>
    <scope>NUCLEOTIDE SEQUENCE</scope>
    <source>
        <strain evidence="2">DSM 103496</strain>
    </source>
</reference>